<dbReference type="Pfam" id="PF01381">
    <property type="entry name" value="HTH_3"/>
    <property type="match status" value="1"/>
</dbReference>
<protein>
    <submittedName>
        <fullName evidence="3">Helix-turn-helix domain-containing protein</fullName>
    </submittedName>
</protein>
<dbReference type="PANTHER" id="PTHR46558:SF11">
    <property type="entry name" value="HTH-TYPE TRANSCRIPTIONAL REGULATOR XRE"/>
    <property type="match status" value="1"/>
</dbReference>
<dbReference type="RefSeq" id="WP_256132883.1">
    <property type="nucleotide sequence ID" value="NZ_JANFXK010000015.1"/>
</dbReference>
<dbReference type="Proteomes" id="UP001524502">
    <property type="component" value="Unassembled WGS sequence"/>
</dbReference>
<dbReference type="InterPro" id="IPR010982">
    <property type="entry name" value="Lambda_DNA-bd_dom_sf"/>
</dbReference>
<dbReference type="EMBL" id="JANFXK010000015">
    <property type="protein sequence ID" value="MCQ4637702.1"/>
    <property type="molecule type" value="Genomic_DNA"/>
</dbReference>
<keyword evidence="4" id="KW-1185">Reference proteome</keyword>
<name>A0ABT1RR77_9FIRM</name>
<organism evidence="3 4">
    <name type="scientific">Anaerovorax odorimutans</name>
    <dbReference type="NCBI Taxonomy" id="109327"/>
    <lineage>
        <taxon>Bacteria</taxon>
        <taxon>Bacillati</taxon>
        <taxon>Bacillota</taxon>
        <taxon>Clostridia</taxon>
        <taxon>Peptostreptococcales</taxon>
        <taxon>Anaerovoracaceae</taxon>
        <taxon>Anaerovorax</taxon>
    </lineage>
</organism>
<evidence type="ECO:0000256" key="1">
    <source>
        <dbReference type="ARBA" id="ARBA00023125"/>
    </source>
</evidence>
<comment type="caution">
    <text evidence="3">The sequence shown here is derived from an EMBL/GenBank/DDBJ whole genome shotgun (WGS) entry which is preliminary data.</text>
</comment>
<evidence type="ECO:0000313" key="4">
    <source>
        <dbReference type="Proteomes" id="UP001524502"/>
    </source>
</evidence>
<proteinExistence type="predicted"/>
<sequence length="189" mass="21146">MKNTNEYDFDEVTSKVNKLLGDRIKSKRKALGIKQGELASVIHKSVSSIQKYEDGSTEIPITTLLRISKYLNYPIEQIINSKDYEKIGGYFFTFANDGSRAMTSHVEFCNDQLNVHTDLSDDELNVISKLKKINSVGQSKVLNYADDLIASGKYNTDSSSTVAKIEKDAVKESAVIDKEYANMRALSND</sequence>
<feature type="domain" description="HTH cro/C1-type" evidence="2">
    <location>
        <begin position="24"/>
        <end position="78"/>
    </location>
</feature>
<evidence type="ECO:0000259" key="2">
    <source>
        <dbReference type="PROSITE" id="PS50943"/>
    </source>
</evidence>
<reference evidence="3 4" key="1">
    <citation type="submission" date="2022-06" db="EMBL/GenBank/DDBJ databases">
        <title>Isolation of gut microbiota from human fecal samples.</title>
        <authorList>
            <person name="Pamer E.G."/>
            <person name="Barat B."/>
            <person name="Waligurski E."/>
            <person name="Medina S."/>
            <person name="Paddock L."/>
            <person name="Mostad J."/>
        </authorList>
    </citation>
    <scope>NUCLEOTIDE SEQUENCE [LARGE SCALE GENOMIC DNA]</scope>
    <source>
        <strain evidence="3 4">SL.3.17</strain>
    </source>
</reference>
<dbReference type="CDD" id="cd00093">
    <property type="entry name" value="HTH_XRE"/>
    <property type="match status" value="1"/>
</dbReference>
<dbReference type="SUPFAM" id="SSF47413">
    <property type="entry name" value="lambda repressor-like DNA-binding domains"/>
    <property type="match status" value="1"/>
</dbReference>
<accession>A0ABT1RR77</accession>
<dbReference type="InterPro" id="IPR001387">
    <property type="entry name" value="Cro/C1-type_HTH"/>
</dbReference>
<dbReference type="PANTHER" id="PTHR46558">
    <property type="entry name" value="TRACRIPTIONAL REGULATORY PROTEIN-RELATED-RELATED"/>
    <property type="match status" value="1"/>
</dbReference>
<gene>
    <name evidence="3" type="ORF">NE619_13290</name>
</gene>
<dbReference type="Gene3D" id="1.10.260.40">
    <property type="entry name" value="lambda repressor-like DNA-binding domains"/>
    <property type="match status" value="1"/>
</dbReference>
<evidence type="ECO:0000313" key="3">
    <source>
        <dbReference type="EMBL" id="MCQ4637702.1"/>
    </source>
</evidence>
<keyword evidence="1" id="KW-0238">DNA-binding</keyword>
<dbReference type="PROSITE" id="PS50943">
    <property type="entry name" value="HTH_CROC1"/>
    <property type="match status" value="1"/>
</dbReference>
<dbReference type="SMART" id="SM00530">
    <property type="entry name" value="HTH_XRE"/>
    <property type="match status" value="1"/>
</dbReference>